<proteinExistence type="inferred from homology"/>
<gene>
    <name evidence="8" type="ORF">BM524_19635</name>
</gene>
<dbReference type="RefSeq" id="WP_071960745.1">
    <property type="nucleotide sequence ID" value="NZ_CP018025.1"/>
</dbReference>
<feature type="transmembrane region" description="Helical" evidence="7">
    <location>
        <begin position="269"/>
        <end position="287"/>
    </location>
</feature>
<reference evidence="8 9" key="1">
    <citation type="submission" date="2016-11" db="EMBL/GenBank/DDBJ databases">
        <title>Networking in microbes: conjugative elements and plasmids in the genus Alteromonas.</title>
        <authorList>
            <person name="Lopez-Perez M."/>
            <person name="Ramon-Marco N."/>
            <person name="Rodriguez-Valera F."/>
        </authorList>
    </citation>
    <scope>NUCLEOTIDE SEQUENCE [LARGE SCALE GENOMIC DNA]</scope>
    <source>
        <strain evidence="8 9">CP48</strain>
        <plasmid evidence="9">pamcp48-600</plasmid>
    </source>
</reference>
<accession>A0AAC9JGK7</accession>
<dbReference type="GO" id="GO:0005886">
    <property type="term" value="C:plasma membrane"/>
    <property type="evidence" value="ECO:0007669"/>
    <property type="project" value="UniProtKB-SubCell"/>
</dbReference>
<dbReference type="EMBL" id="CP018025">
    <property type="protein sequence ID" value="APD92135.1"/>
    <property type="molecule type" value="Genomic_DNA"/>
</dbReference>
<feature type="transmembrane region" description="Helical" evidence="7">
    <location>
        <begin position="231"/>
        <end position="249"/>
    </location>
</feature>
<dbReference type="Pfam" id="PF03994">
    <property type="entry name" value="DUF350"/>
    <property type="match status" value="2"/>
</dbReference>
<evidence type="ECO:0000256" key="1">
    <source>
        <dbReference type="ARBA" id="ARBA00004651"/>
    </source>
</evidence>
<evidence type="ECO:0000256" key="2">
    <source>
        <dbReference type="ARBA" id="ARBA00005779"/>
    </source>
</evidence>
<evidence type="ECO:0000256" key="4">
    <source>
        <dbReference type="ARBA" id="ARBA00022692"/>
    </source>
</evidence>
<dbReference type="AlphaFoldDB" id="A0AAC9JGK7"/>
<keyword evidence="4 7" id="KW-0812">Transmembrane</keyword>
<keyword evidence="8" id="KW-0614">Plasmid</keyword>
<dbReference type="PANTHER" id="PTHR40043:SF1">
    <property type="entry name" value="UPF0719 INNER MEMBRANE PROTEIN YJFL"/>
    <property type="match status" value="1"/>
</dbReference>
<sequence>MHIMLFNTVLFIALGLVMVLVANSIADRRLKKKHPELIGEANSIWDSKAFIIRRAGLYLSVLLGTYAVSKNIGDAAFAANSIMGSMTLALMIESLLGLASVLVFTFTALHSVDKFILSNVDNDNAVVNNNCAVGLTESAIFIATGLISYGALLGEGHIVSAWVFFLIGQAIFILFGYLMEYVIHPTHNAKSDIEKGCISSALIVSSMLLCVALFVKNGIAGNFYGYSQDIPYFLTMFGLQFGIFIGYMFFIEPLIVKAMNLPPRSVASFSTKVALQLGIAVSIVANVSL</sequence>
<feature type="transmembrane region" description="Helical" evidence="7">
    <location>
        <begin position="88"/>
        <end position="112"/>
    </location>
</feature>
<organism evidence="8 9">
    <name type="scientific">Alteromonas mediterranea</name>
    <dbReference type="NCBI Taxonomy" id="314275"/>
    <lineage>
        <taxon>Bacteria</taxon>
        <taxon>Pseudomonadati</taxon>
        <taxon>Pseudomonadota</taxon>
        <taxon>Gammaproteobacteria</taxon>
        <taxon>Alteromonadales</taxon>
        <taxon>Alteromonadaceae</taxon>
        <taxon>Alteromonas/Salinimonas group</taxon>
        <taxon>Alteromonas</taxon>
    </lineage>
</organism>
<evidence type="ECO:0000256" key="7">
    <source>
        <dbReference type="SAM" id="Phobius"/>
    </source>
</evidence>
<evidence type="ECO:0000256" key="5">
    <source>
        <dbReference type="ARBA" id="ARBA00022989"/>
    </source>
</evidence>
<evidence type="ECO:0000256" key="3">
    <source>
        <dbReference type="ARBA" id="ARBA00022475"/>
    </source>
</evidence>
<evidence type="ECO:0000313" key="8">
    <source>
        <dbReference type="EMBL" id="APD92135.1"/>
    </source>
</evidence>
<keyword evidence="6 7" id="KW-0472">Membrane</keyword>
<dbReference type="Proteomes" id="UP000182101">
    <property type="component" value="Plasmid pAMCP48-600"/>
</dbReference>
<geneLocation type="plasmid" evidence="9">
    <name>pamcp48-600</name>
</geneLocation>
<comment type="subcellular location">
    <subcellularLocation>
        <location evidence="1">Cell membrane</location>
        <topology evidence="1">Multi-pass membrane protein</topology>
    </subcellularLocation>
</comment>
<feature type="transmembrane region" description="Helical" evidence="7">
    <location>
        <begin position="159"/>
        <end position="178"/>
    </location>
</feature>
<name>A0AAC9JGK7_9ALTE</name>
<comment type="similarity">
    <text evidence="2">Belongs to the UPF0719 family.</text>
</comment>
<feature type="transmembrane region" description="Helical" evidence="7">
    <location>
        <begin position="132"/>
        <end position="152"/>
    </location>
</feature>
<keyword evidence="3" id="KW-1003">Cell membrane</keyword>
<evidence type="ECO:0000313" key="9">
    <source>
        <dbReference type="Proteomes" id="UP000182101"/>
    </source>
</evidence>
<feature type="transmembrane region" description="Helical" evidence="7">
    <location>
        <begin position="198"/>
        <end position="219"/>
    </location>
</feature>
<keyword evidence="5 7" id="KW-1133">Transmembrane helix</keyword>
<evidence type="ECO:0008006" key="10">
    <source>
        <dbReference type="Google" id="ProtNLM"/>
    </source>
</evidence>
<evidence type="ECO:0000256" key="6">
    <source>
        <dbReference type="ARBA" id="ARBA00023136"/>
    </source>
</evidence>
<protein>
    <recommendedName>
        <fullName evidence="10">DUF350 domain-containing protein</fullName>
    </recommendedName>
</protein>
<dbReference type="InterPro" id="IPR007140">
    <property type="entry name" value="DUF350"/>
</dbReference>
<dbReference type="PANTHER" id="PTHR40043">
    <property type="entry name" value="UPF0719 INNER MEMBRANE PROTEIN YJFL"/>
    <property type="match status" value="1"/>
</dbReference>